<feature type="transmembrane region" description="Helical" evidence="1">
    <location>
        <begin position="158"/>
        <end position="179"/>
    </location>
</feature>
<reference evidence="2 4" key="1">
    <citation type="journal article" date="2015" name="Genome Announc.">
        <title>Complete Genome Sequence of Clavibacter michiganensis subsp. insidiosus R1-1 Using PacBio Single-Molecule Real-Time Technology.</title>
        <authorList>
            <person name="Lu Y."/>
            <person name="Samac D.A."/>
            <person name="Glazebrook J."/>
            <person name="Ishimaru C.A."/>
        </authorList>
    </citation>
    <scope>NUCLEOTIDE SEQUENCE [LARGE SCALE GENOMIC DNA]</scope>
    <source>
        <strain evidence="2 4">R1-1</strain>
    </source>
</reference>
<dbReference type="EMBL" id="CP011043">
    <property type="protein sequence ID" value="AJW78580.1"/>
    <property type="molecule type" value="Genomic_DNA"/>
</dbReference>
<protein>
    <submittedName>
        <fullName evidence="2">Uncharacterized protein</fullName>
    </submittedName>
</protein>
<gene>
    <name evidence="3" type="ORF">DZF93_13165</name>
    <name evidence="2" type="ORF">VO01_05060</name>
</gene>
<accession>A0A0D5CH13</accession>
<evidence type="ECO:0000313" key="2">
    <source>
        <dbReference type="EMBL" id="AJW78580.1"/>
    </source>
</evidence>
<dbReference type="KEGG" id="cmh:VO01_05060"/>
<dbReference type="Proteomes" id="UP000032604">
    <property type="component" value="Chromosome"/>
</dbReference>
<evidence type="ECO:0000313" key="5">
    <source>
        <dbReference type="Proteomes" id="UP000266634"/>
    </source>
</evidence>
<dbReference type="HOGENOM" id="CLU_1370080_0_0_11"/>
<dbReference type="AlphaFoldDB" id="A0A0D5CH13"/>
<keyword evidence="1" id="KW-0472">Membrane</keyword>
<keyword evidence="1" id="KW-1133">Transmembrane helix</keyword>
<feature type="transmembrane region" description="Helical" evidence="1">
    <location>
        <begin position="132"/>
        <end position="152"/>
    </location>
</feature>
<name>A0A0D5CH13_9MICO</name>
<dbReference type="RefSeq" id="WP_045527302.1">
    <property type="nucleotide sequence ID" value="NZ_CP011043.1"/>
</dbReference>
<organism evidence="2 4">
    <name type="scientific">Clavibacter michiganensis subsp. insidiosus</name>
    <dbReference type="NCBI Taxonomy" id="33014"/>
    <lineage>
        <taxon>Bacteria</taxon>
        <taxon>Bacillati</taxon>
        <taxon>Actinomycetota</taxon>
        <taxon>Actinomycetes</taxon>
        <taxon>Micrococcales</taxon>
        <taxon>Microbacteriaceae</taxon>
        <taxon>Clavibacter</taxon>
    </lineage>
</organism>
<dbReference type="Proteomes" id="UP000266634">
    <property type="component" value="Unassembled WGS sequence"/>
</dbReference>
<evidence type="ECO:0000313" key="3">
    <source>
        <dbReference type="EMBL" id="RIJ18657.1"/>
    </source>
</evidence>
<evidence type="ECO:0000256" key="1">
    <source>
        <dbReference type="SAM" id="Phobius"/>
    </source>
</evidence>
<keyword evidence="1" id="KW-0812">Transmembrane</keyword>
<dbReference type="EMBL" id="QWEA01000636">
    <property type="protein sequence ID" value="RIJ18657.1"/>
    <property type="molecule type" value="Genomic_DNA"/>
</dbReference>
<dbReference type="OrthoDB" id="5126027at2"/>
<dbReference type="PATRIC" id="fig|33014.5.peg.1053"/>
<reference evidence="3 5" key="2">
    <citation type="submission" date="2018-08" db="EMBL/GenBank/DDBJ databases">
        <title>Genome Sequence of Clavibacter michiganensis Subspecies type strains, and the Atypical Peach-Colored Strains Isolated from Tomato.</title>
        <authorList>
            <person name="Osdaghi E."/>
            <person name="Portier P."/>
            <person name="Briand M."/>
            <person name="Jacques M.-A."/>
        </authorList>
    </citation>
    <scope>NUCLEOTIDE SEQUENCE [LARGE SCALE GENOMIC DNA]</scope>
    <source>
        <strain evidence="3 5">CFBP 6488</strain>
    </source>
</reference>
<proteinExistence type="predicted"/>
<sequence length="199" mass="19832">MKVNRRLIAMAASHSDNQRHYGTRVTAAQIAAADAAVTQVRAFQSTVTAVDGDIHFDAARALALGARPETVREVATGIVAAGGTVSGVSVDASAVRVARDAVQLSSCVGVNDSSTQWFGHQLKLDSCNTSRLIGALAVGAGAAGIAALITAWTGAGPVVAGVIAGALTIGGGAIAICAADGDGLILDQGWNGVPWCSGQ</sequence>
<evidence type="ECO:0000313" key="4">
    <source>
        <dbReference type="Proteomes" id="UP000032604"/>
    </source>
</evidence>